<protein>
    <submittedName>
        <fullName evidence="1">Uncharacterized protein</fullName>
    </submittedName>
</protein>
<accession>A0ABP4JJF9</accession>
<sequence length="70" mass="7359">MLPVQAGQGDQQIGLRVGHAQLLGGLERPAGHLQRGTALACRMVRLPGLISARRITRERECRAGSTGSGA</sequence>
<gene>
    <name evidence="1" type="ORF">GCM10009601_26820</name>
</gene>
<name>A0ABP4JJF9_9ACTN</name>
<keyword evidence="2" id="KW-1185">Reference proteome</keyword>
<evidence type="ECO:0000313" key="1">
    <source>
        <dbReference type="EMBL" id="GAA1423490.1"/>
    </source>
</evidence>
<reference evidence="2" key="1">
    <citation type="journal article" date="2019" name="Int. J. Syst. Evol. Microbiol.">
        <title>The Global Catalogue of Microorganisms (GCM) 10K type strain sequencing project: providing services to taxonomists for standard genome sequencing and annotation.</title>
        <authorList>
            <consortium name="The Broad Institute Genomics Platform"/>
            <consortium name="The Broad Institute Genome Sequencing Center for Infectious Disease"/>
            <person name="Wu L."/>
            <person name="Ma J."/>
        </authorList>
    </citation>
    <scope>NUCLEOTIDE SEQUENCE [LARGE SCALE GENOMIC DNA]</scope>
    <source>
        <strain evidence="2">JCM 11756</strain>
    </source>
</reference>
<comment type="caution">
    <text evidence="1">The sequence shown here is derived from an EMBL/GenBank/DDBJ whole genome shotgun (WGS) entry which is preliminary data.</text>
</comment>
<evidence type="ECO:0000313" key="2">
    <source>
        <dbReference type="Proteomes" id="UP001500973"/>
    </source>
</evidence>
<organism evidence="1 2">
    <name type="scientific">Streptomyces thermospinosisporus</name>
    <dbReference type="NCBI Taxonomy" id="161482"/>
    <lineage>
        <taxon>Bacteria</taxon>
        <taxon>Bacillati</taxon>
        <taxon>Actinomycetota</taxon>
        <taxon>Actinomycetes</taxon>
        <taxon>Kitasatosporales</taxon>
        <taxon>Streptomycetaceae</taxon>
        <taxon>Streptomyces</taxon>
    </lineage>
</organism>
<proteinExistence type="predicted"/>
<dbReference type="Proteomes" id="UP001500973">
    <property type="component" value="Unassembled WGS sequence"/>
</dbReference>
<dbReference type="EMBL" id="BAAAIZ010000033">
    <property type="protein sequence ID" value="GAA1423490.1"/>
    <property type="molecule type" value="Genomic_DNA"/>
</dbReference>